<dbReference type="GO" id="GO:0005737">
    <property type="term" value="C:cytoplasm"/>
    <property type="evidence" value="ECO:0007669"/>
    <property type="project" value="UniProtKB-SubCell"/>
</dbReference>
<dbReference type="SUPFAM" id="SSF50037">
    <property type="entry name" value="C-terminal domain of transcriptional repressors"/>
    <property type="match status" value="1"/>
</dbReference>
<dbReference type="Gene3D" id="2.30.30.90">
    <property type="match status" value="1"/>
</dbReference>
<dbReference type="InterPro" id="IPR050536">
    <property type="entry name" value="DtxR_MntR_Metal-Reg"/>
</dbReference>
<dbReference type="GO" id="GO:0003700">
    <property type="term" value="F:DNA-binding transcription factor activity"/>
    <property type="evidence" value="ECO:0007669"/>
    <property type="project" value="InterPro"/>
</dbReference>
<dbReference type="GO" id="GO:0046983">
    <property type="term" value="F:protein dimerization activity"/>
    <property type="evidence" value="ECO:0007669"/>
    <property type="project" value="InterPro"/>
</dbReference>
<comment type="subcellular location">
    <subcellularLocation>
        <location evidence="1">Cytoplasm</location>
    </subcellularLocation>
</comment>
<dbReference type="Pfam" id="PF01325">
    <property type="entry name" value="Fe_dep_repress"/>
    <property type="match status" value="1"/>
</dbReference>
<dbReference type="InterPro" id="IPR022689">
    <property type="entry name" value="Iron_dep_repressor"/>
</dbReference>
<dbReference type="InterPro" id="IPR036388">
    <property type="entry name" value="WH-like_DNA-bd_sf"/>
</dbReference>
<reference evidence="11 12" key="1">
    <citation type="submission" date="2019-11" db="EMBL/GenBank/DDBJ databases">
        <title>Comparative genomics of hydrocarbon-degrading Desulfosarcina strains.</title>
        <authorList>
            <person name="Watanabe M."/>
            <person name="Kojima H."/>
            <person name="Fukui M."/>
        </authorList>
    </citation>
    <scope>NUCLEOTIDE SEQUENCE [LARGE SCALE GENOMIC DNA]</scope>
    <source>
        <strain evidence="11 12">PL12</strain>
    </source>
</reference>
<name>A0A5K7YIA1_9BACT</name>
<keyword evidence="12" id="KW-1185">Reference proteome</keyword>
<dbReference type="KEGG" id="dalk:DSCA_25980"/>
<evidence type="ECO:0000256" key="5">
    <source>
        <dbReference type="ARBA" id="ARBA00023004"/>
    </source>
</evidence>
<evidence type="ECO:0000256" key="2">
    <source>
        <dbReference type="ARBA" id="ARBA00007871"/>
    </source>
</evidence>
<comment type="similarity">
    <text evidence="2">Belongs to the DtxR/MntR family.</text>
</comment>
<keyword evidence="8" id="KW-0804">Transcription</keyword>
<dbReference type="InterPro" id="IPR008988">
    <property type="entry name" value="Transcriptional_repressor_C"/>
</dbReference>
<dbReference type="Gene3D" id="1.10.60.10">
    <property type="entry name" value="Iron dependent repressor, metal binding and dimerisation domain"/>
    <property type="match status" value="1"/>
</dbReference>
<dbReference type="InterPro" id="IPR001367">
    <property type="entry name" value="Fe_dep_repressor"/>
</dbReference>
<gene>
    <name evidence="11" type="ORF">DSCA_25980</name>
</gene>
<dbReference type="Pfam" id="PF04023">
    <property type="entry name" value="FeoA"/>
    <property type="match status" value="1"/>
</dbReference>
<dbReference type="InterPro" id="IPR007167">
    <property type="entry name" value="Fe-transptr_FeoA-like"/>
</dbReference>
<protein>
    <recommendedName>
        <fullName evidence="4">Transcriptional regulator MntR</fullName>
    </recommendedName>
</protein>
<accession>A0A5K7YIA1</accession>
<evidence type="ECO:0000256" key="9">
    <source>
        <dbReference type="ARBA" id="ARBA00025185"/>
    </source>
</evidence>
<dbReference type="PANTHER" id="PTHR33238:SF7">
    <property type="entry name" value="IRON-DEPENDENT TRANSCRIPTIONAL REGULATOR"/>
    <property type="match status" value="1"/>
</dbReference>
<dbReference type="AlphaFoldDB" id="A0A5K7YIA1"/>
<evidence type="ECO:0000256" key="3">
    <source>
        <dbReference type="ARBA" id="ARBA00011738"/>
    </source>
</evidence>
<dbReference type="SMART" id="SM00899">
    <property type="entry name" value="FeoA"/>
    <property type="match status" value="1"/>
</dbReference>
<comment type="subunit">
    <text evidence="3">Homodimer.</text>
</comment>
<dbReference type="PANTHER" id="PTHR33238">
    <property type="entry name" value="IRON (METAL) DEPENDENT REPRESSOR, DTXR FAMILY"/>
    <property type="match status" value="1"/>
</dbReference>
<organism evidence="11 12">
    <name type="scientific">Desulfosarcina alkanivorans</name>
    <dbReference type="NCBI Taxonomy" id="571177"/>
    <lineage>
        <taxon>Bacteria</taxon>
        <taxon>Pseudomonadati</taxon>
        <taxon>Thermodesulfobacteriota</taxon>
        <taxon>Desulfobacteria</taxon>
        <taxon>Desulfobacterales</taxon>
        <taxon>Desulfosarcinaceae</taxon>
        <taxon>Desulfosarcina</taxon>
    </lineage>
</organism>
<evidence type="ECO:0000256" key="8">
    <source>
        <dbReference type="ARBA" id="ARBA00023163"/>
    </source>
</evidence>
<evidence type="ECO:0000256" key="6">
    <source>
        <dbReference type="ARBA" id="ARBA00023015"/>
    </source>
</evidence>
<dbReference type="Gene3D" id="1.10.10.10">
    <property type="entry name" value="Winged helix-like DNA-binding domain superfamily/Winged helix DNA-binding domain"/>
    <property type="match status" value="1"/>
</dbReference>
<dbReference type="RefSeq" id="WP_155316799.1">
    <property type="nucleotide sequence ID" value="NZ_AP021874.1"/>
</dbReference>
<evidence type="ECO:0000259" key="10">
    <source>
        <dbReference type="PROSITE" id="PS50944"/>
    </source>
</evidence>
<dbReference type="OrthoDB" id="9791355at2"/>
<evidence type="ECO:0000256" key="4">
    <source>
        <dbReference type="ARBA" id="ARBA00022386"/>
    </source>
</evidence>
<evidence type="ECO:0000313" key="12">
    <source>
        <dbReference type="Proteomes" id="UP000427906"/>
    </source>
</evidence>
<dbReference type="InterPro" id="IPR036421">
    <property type="entry name" value="Fe_dep_repressor_sf"/>
</dbReference>
<dbReference type="InterPro" id="IPR038157">
    <property type="entry name" value="FeoA_core_dom"/>
</dbReference>
<evidence type="ECO:0000313" key="11">
    <source>
        <dbReference type="EMBL" id="BBO68668.1"/>
    </source>
</evidence>
<dbReference type="EMBL" id="AP021874">
    <property type="protein sequence ID" value="BBO68668.1"/>
    <property type="molecule type" value="Genomic_DNA"/>
</dbReference>
<dbReference type="Proteomes" id="UP000427906">
    <property type="component" value="Chromosome"/>
</dbReference>
<evidence type="ECO:0000256" key="1">
    <source>
        <dbReference type="ARBA" id="ARBA00004496"/>
    </source>
</evidence>
<dbReference type="Pfam" id="PF02742">
    <property type="entry name" value="Fe_dep_repr_C"/>
    <property type="match status" value="1"/>
</dbReference>
<dbReference type="GO" id="GO:0003677">
    <property type="term" value="F:DNA binding"/>
    <property type="evidence" value="ECO:0007669"/>
    <property type="project" value="UniProtKB-KW"/>
</dbReference>
<keyword evidence="7" id="KW-0238">DNA-binding</keyword>
<evidence type="ECO:0000256" key="7">
    <source>
        <dbReference type="ARBA" id="ARBA00023125"/>
    </source>
</evidence>
<dbReference type="SUPFAM" id="SSF46785">
    <property type="entry name" value="Winged helix' DNA-binding domain"/>
    <property type="match status" value="1"/>
</dbReference>
<sequence>MPKSKRLSANMEDYLETIYHIVSEKKAARAKDIAVRMAVNSASVTGALRLLGEKGHINYAPYDVITLTPSGETLARDIVRRHEILKDFFTKVLDVDEQEAEDTACKMEHAVSPTIIDRLVRFVEFVQICPRGGEEWIGGFRQFCEKDDALSGCENAISKCLDDLKKRQRQFSRAKRETITLESLEAGQVARLIRVKGKGTIVKRLKELDITPGSIIELENEDADADRINIKVRGYHLSLRKDDFSKIELEVIPQT</sequence>
<dbReference type="InterPro" id="IPR022687">
    <property type="entry name" value="HTH_DTXR"/>
</dbReference>
<comment type="function">
    <text evidence="9">In the presence of manganese, represses expression of mntH and mntS. Up-regulates expression of mntP.</text>
</comment>
<feature type="domain" description="HTH dtxR-type" evidence="10">
    <location>
        <begin position="7"/>
        <end position="68"/>
    </location>
</feature>
<dbReference type="PROSITE" id="PS50944">
    <property type="entry name" value="HTH_DTXR"/>
    <property type="match status" value="1"/>
</dbReference>
<dbReference type="InterPro" id="IPR036390">
    <property type="entry name" value="WH_DNA-bd_sf"/>
</dbReference>
<keyword evidence="6" id="KW-0805">Transcription regulation</keyword>
<dbReference type="SUPFAM" id="SSF47979">
    <property type="entry name" value="Iron-dependent repressor protein, dimerization domain"/>
    <property type="match status" value="1"/>
</dbReference>
<dbReference type="GO" id="GO:0046914">
    <property type="term" value="F:transition metal ion binding"/>
    <property type="evidence" value="ECO:0007669"/>
    <property type="project" value="InterPro"/>
</dbReference>
<keyword evidence="5" id="KW-0408">Iron</keyword>
<proteinExistence type="inferred from homology"/>
<dbReference type="SMART" id="SM00529">
    <property type="entry name" value="HTH_DTXR"/>
    <property type="match status" value="1"/>
</dbReference>